<dbReference type="SUPFAM" id="SSF55729">
    <property type="entry name" value="Acyl-CoA N-acyltransferases (Nat)"/>
    <property type="match status" value="1"/>
</dbReference>
<evidence type="ECO:0000313" key="3">
    <source>
        <dbReference type="Proteomes" id="UP000326903"/>
    </source>
</evidence>
<dbReference type="InterPro" id="IPR051531">
    <property type="entry name" value="N-acetyltransferase"/>
</dbReference>
<accession>A0A5J5IBQ2</accession>
<dbReference type="GO" id="GO:0016747">
    <property type="term" value="F:acyltransferase activity, transferring groups other than amino-acyl groups"/>
    <property type="evidence" value="ECO:0007669"/>
    <property type="project" value="InterPro"/>
</dbReference>
<comment type="caution">
    <text evidence="2">The sequence shown here is derived from an EMBL/GenBank/DDBJ whole genome shotgun (WGS) entry which is preliminary data.</text>
</comment>
<dbReference type="PANTHER" id="PTHR43792">
    <property type="entry name" value="GNAT FAMILY, PUTATIVE (AFU_ORTHOLOGUE AFUA_3G00765)-RELATED-RELATED"/>
    <property type="match status" value="1"/>
</dbReference>
<evidence type="ECO:0000259" key="1">
    <source>
        <dbReference type="PROSITE" id="PS51186"/>
    </source>
</evidence>
<reference evidence="2 3" key="1">
    <citation type="submission" date="2019-09" db="EMBL/GenBank/DDBJ databases">
        <title>Draft genome sequence of Ginsengibacter sp. BR5-29.</title>
        <authorList>
            <person name="Im W.-T."/>
        </authorList>
    </citation>
    <scope>NUCLEOTIDE SEQUENCE [LARGE SCALE GENOMIC DNA]</scope>
    <source>
        <strain evidence="2 3">BR5-29</strain>
    </source>
</reference>
<dbReference type="Pfam" id="PF13302">
    <property type="entry name" value="Acetyltransf_3"/>
    <property type="match status" value="1"/>
</dbReference>
<dbReference type="InterPro" id="IPR016181">
    <property type="entry name" value="Acyl_CoA_acyltransferase"/>
</dbReference>
<dbReference type="AlphaFoldDB" id="A0A5J5IBQ2"/>
<dbReference type="InterPro" id="IPR000182">
    <property type="entry name" value="GNAT_dom"/>
</dbReference>
<keyword evidence="3" id="KW-1185">Reference proteome</keyword>
<gene>
    <name evidence="2" type="ORF">FW778_22130</name>
</gene>
<organism evidence="2 3">
    <name type="scientific">Ginsengibacter hankyongi</name>
    <dbReference type="NCBI Taxonomy" id="2607284"/>
    <lineage>
        <taxon>Bacteria</taxon>
        <taxon>Pseudomonadati</taxon>
        <taxon>Bacteroidota</taxon>
        <taxon>Chitinophagia</taxon>
        <taxon>Chitinophagales</taxon>
        <taxon>Chitinophagaceae</taxon>
        <taxon>Ginsengibacter</taxon>
    </lineage>
</organism>
<feature type="domain" description="N-acetyltransferase" evidence="1">
    <location>
        <begin position="17"/>
        <end position="183"/>
    </location>
</feature>
<dbReference type="Proteomes" id="UP000326903">
    <property type="component" value="Unassembled WGS sequence"/>
</dbReference>
<sequence length="185" mass="21630">MLYPNFSPFPEIKTARLLLRRMIAGDAKELLYLRSSENVMKYIDRERTKTISDAELFIDKIDAALDSNNGIMWGITLKERPRTLIGNIGYWRLVREHYRAEVGYMLHPAFWKKGIMKEALLRVIDFGFNEMKLHSIEANVNPHNTASAKLLESTGFVKEAYFKEDYFFNGAFHDTIIYSLLKQRK</sequence>
<evidence type="ECO:0000313" key="2">
    <source>
        <dbReference type="EMBL" id="KAA9034537.1"/>
    </source>
</evidence>
<dbReference type="Gene3D" id="3.40.630.30">
    <property type="match status" value="1"/>
</dbReference>
<keyword evidence="2" id="KW-0808">Transferase</keyword>
<name>A0A5J5IBQ2_9BACT</name>
<dbReference type="PROSITE" id="PS51186">
    <property type="entry name" value="GNAT"/>
    <property type="match status" value="1"/>
</dbReference>
<dbReference type="RefSeq" id="WP_150417084.1">
    <property type="nucleotide sequence ID" value="NZ_VYQF01000014.1"/>
</dbReference>
<dbReference type="PANTHER" id="PTHR43792:SF1">
    <property type="entry name" value="N-ACETYLTRANSFERASE DOMAIN-CONTAINING PROTEIN"/>
    <property type="match status" value="1"/>
</dbReference>
<proteinExistence type="predicted"/>
<protein>
    <submittedName>
        <fullName evidence="2">GNAT family N-acetyltransferase</fullName>
    </submittedName>
</protein>
<dbReference type="EMBL" id="VYQF01000014">
    <property type="protein sequence ID" value="KAA9034537.1"/>
    <property type="molecule type" value="Genomic_DNA"/>
</dbReference>